<comment type="caution">
    <text evidence="2">The sequence shown here is derived from an EMBL/GenBank/DDBJ whole genome shotgun (WGS) entry which is preliminary data.</text>
</comment>
<dbReference type="InterPro" id="IPR023631">
    <property type="entry name" value="Amidase_dom"/>
</dbReference>
<dbReference type="PANTHER" id="PTHR46310:SF7">
    <property type="entry name" value="AMIDASE 1"/>
    <property type="match status" value="1"/>
</dbReference>
<evidence type="ECO:0000313" key="2">
    <source>
        <dbReference type="EMBL" id="RVT96929.1"/>
    </source>
</evidence>
<reference evidence="2 3" key="1">
    <citation type="submission" date="2019-01" db="EMBL/GenBank/DDBJ databases">
        <authorList>
            <person name="Chen W.-M."/>
        </authorList>
    </citation>
    <scope>NUCLEOTIDE SEQUENCE [LARGE SCALE GENOMIC DNA]</scope>
    <source>
        <strain evidence="2 3">CCP-6</strain>
    </source>
</reference>
<dbReference type="EC" id="3.5.1.4" evidence="2"/>
<organism evidence="2 3">
    <name type="scientific">Rhodovarius crocodyli</name>
    <dbReference type="NCBI Taxonomy" id="1979269"/>
    <lineage>
        <taxon>Bacteria</taxon>
        <taxon>Pseudomonadati</taxon>
        <taxon>Pseudomonadota</taxon>
        <taxon>Alphaproteobacteria</taxon>
        <taxon>Acetobacterales</taxon>
        <taxon>Roseomonadaceae</taxon>
        <taxon>Rhodovarius</taxon>
    </lineage>
</organism>
<proteinExistence type="predicted"/>
<dbReference type="Pfam" id="PF01425">
    <property type="entry name" value="Amidase"/>
    <property type="match status" value="1"/>
</dbReference>
<dbReference type="EMBL" id="SACL01000003">
    <property type="protein sequence ID" value="RVT96929.1"/>
    <property type="molecule type" value="Genomic_DNA"/>
</dbReference>
<accession>A0A437MH08</accession>
<protein>
    <submittedName>
        <fullName evidence="2">Amidase</fullName>
        <ecNumber evidence="2">3.5.1.4</ecNumber>
    </submittedName>
</protein>
<dbReference type="Proteomes" id="UP000282957">
    <property type="component" value="Unassembled WGS sequence"/>
</dbReference>
<dbReference type="NCBIfam" id="NF006169">
    <property type="entry name" value="PRK08310.1"/>
    <property type="match status" value="1"/>
</dbReference>
<dbReference type="OrthoDB" id="9777859at2"/>
<dbReference type="GO" id="GO:0004040">
    <property type="term" value="F:amidase activity"/>
    <property type="evidence" value="ECO:0007669"/>
    <property type="project" value="UniProtKB-EC"/>
</dbReference>
<sequence length="400" mass="41640">MDKMSDDATSPFIPGPRAMVKGAESGPLAGLTFAVKDLYDVAGHVTSYGHPEWARTHGVAAGTSPIVTTLLEAGATLAGKTKTVELAYGLTGENVWHGTPTNPKAPDRFPGGSSCGSAAAVAAGLVDFAMGSDTGGSVRIPASYCGVFGIRPSWGAITLAGTCALGPSFDTPGWFAADARTLLLVGEQLLPFEPGGPDCLPAGPLLKPEEVWINCDPAVARAMLPALEATQRVMGTAMRMELAPEGLHTLYENFRCMQAEEAWATLGGWVTRTQPQFGPGVGERFEGARTMPAEKAAAGRVFRRRFQHRMRSLLQGGAVLAYPTSPVPAPRLMADQAEQNAVREQTMGATAISGLGGLAEVSIPAAVVNGAPVGFSLVAAAGRDRMLMRLAVKVAEELGL</sequence>
<name>A0A437MH08_9PROT</name>
<dbReference type="PANTHER" id="PTHR46310">
    <property type="entry name" value="AMIDASE 1"/>
    <property type="match status" value="1"/>
</dbReference>
<evidence type="ECO:0000259" key="1">
    <source>
        <dbReference type="Pfam" id="PF01425"/>
    </source>
</evidence>
<dbReference type="AlphaFoldDB" id="A0A437MH08"/>
<gene>
    <name evidence="2" type="ORF">EOD42_11035</name>
</gene>
<dbReference type="InterPro" id="IPR036928">
    <property type="entry name" value="AS_sf"/>
</dbReference>
<dbReference type="Gene3D" id="3.90.1300.10">
    <property type="entry name" value="Amidase signature (AS) domain"/>
    <property type="match status" value="1"/>
</dbReference>
<dbReference type="SUPFAM" id="SSF75304">
    <property type="entry name" value="Amidase signature (AS) enzymes"/>
    <property type="match status" value="1"/>
</dbReference>
<keyword evidence="2" id="KW-0378">Hydrolase</keyword>
<feature type="domain" description="Amidase" evidence="1">
    <location>
        <begin position="22"/>
        <end position="185"/>
    </location>
</feature>
<keyword evidence="3" id="KW-1185">Reference proteome</keyword>
<evidence type="ECO:0000313" key="3">
    <source>
        <dbReference type="Proteomes" id="UP000282957"/>
    </source>
</evidence>